<feature type="region of interest" description="Disordered" evidence="1">
    <location>
        <begin position="1"/>
        <end position="29"/>
    </location>
</feature>
<reference evidence="2" key="1">
    <citation type="journal article" date="2023" name="G3 (Bethesda)">
        <title>A reference genome for the long-term kleptoplast-retaining sea slug Elysia crispata morphotype clarki.</title>
        <authorList>
            <person name="Eastman K.E."/>
            <person name="Pendleton A.L."/>
            <person name="Shaikh M.A."/>
            <person name="Suttiyut T."/>
            <person name="Ogas R."/>
            <person name="Tomko P."/>
            <person name="Gavelis G."/>
            <person name="Widhalm J.R."/>
            <person name="Wisecaver J.H."/>
        </authorList>
    </citation>
    <scope>NUCLEOTIDE SEQUENCE</scope>
    <source>
        <strain evidence="2">ECLA1</strain>
    </source>
</reference>
<evidence type="ECO:0000313" key="3">
    <source>
        <dbReference type="Proteomes" id="UP001283361"/>
    </source>
</evidence>
<comment type="caution">
    <text evidence="2">The sequence shown here is derived from an EMBL/GenBank/DDBJ whole genome shotgun (WGS) entry which is preliminary data.</text>
</comment>
<proteinExistence type="predicted"/>
<keyword evidence="3" id="KW-1185">Reference proteome</keyword>
<dbReference type="EMBL" id="JAWDGP010005165">
    <property type="protein sequence ID" value="KAK3759102.1"/>
    <property type="molecule type" value="Genomic_DNA"/>
</dbReference>
<organism evidence="2 3">
    <name type="scientific">Elysia crispata</name>
    <name type="common">lettuce slug</name>
    <dbReference type="NCBI Taxonomy" id="231223"/>
    <lineage>
        <taxon>Eukaryota</taxon>
        <taxon>Metazoa</taxon>
        <taxon>Spiralia</taxon>
        <taxon>Lophotrochozoa</taxon>
        <taxon>Mollusca</taxon>
        <taxon>Gastropoda</taxon>
        <taxon>Heterobranchia</taxon>
        <taxon>Euthyneura</taxon>
        <taxon>Panpulmonata</taxon>
        <taxon>Sacoglossa</taxon>
        <taxon>Placobranchoidea</taxon>
        <taxon>Plakobranchidae</taxon>
        <taxon>Elysia</taxon>
    </lineage>
</organism>
<accession>A0AAE0YZH2</accession>
<feature type="compositionally biased region" description="Polar residues" evidence="1">
    <location>
        <begin position="1"/>
        <end position="13"/>
    </location>
</feature>
<evidence type="ECO:0000313" key="2">
    <source>
        <dbReference type="EMBL" id="KAK3759102.1"/>
    </source>
</evidence>
<gene>
    <name evidence="2" type="ORF">RRG08_040656</name>
</gene>
<sequence length="116" mass="13180">MNLECSQFNNGQAPTARAPPKHLDTLPSRGWGRVSGLSSSPMVHHSFLNINHSISRVQRRPSLLSQDQSWYSLLLSVLTLTPQVPDTDSTEYLWILRRKNKIKNRIPSRLCMSPQS</sequence>
<dbReference type="Proteomes" id="UP001283361">
    <property type="component" value="Unassembled WGS sequence"/>
</dbReference>
<name>A0AAE0YZH2_9GAST</name>
<protein>
    <submittedName>
        <fullName evidence="2">Uncharacterized protein</fullName>
    </submittedName>
</protein>
<evidence type="ECO:0000256" key="1">
    <source>
        <dbReference type="SAM" id="MobiDB-lite"/>
    </source>
</evidence>
<dbReference type="AlphaFoldDB" id="A0AAE0YZH2"/>